<reference evidence="1" key="1">
    <citation type="submission" date="2015-07" db="EMBL/GenBank/DDBJ databases">
        <title>MeaNS - Measles Nucleotide Surveillance Program.</title>
        <authorList>
            <person name="Tran T."/>
            <person name="Druce J."/>
        </authorList>
    </citation>
    <scope>NUCLEOTIDE SEQUENCE</scope>
    <source>
        <strain evidence="1">UCB-OBI-ISO-001</strain>
        <tissue evidence="1">Gonad</tissue>
    </source>
</reference>
<accession>A0A0L8H4I2</accession>
<proteinExistence type="predicted"/>
<dbReference type="EMBL" id="KQ419396">
    <property type="protein sequence ID" value="KOF83675.1"/>
    <property type="molecule type" value="Genomic_DNA"/>
</dbReference>
<organism evidence="1">
    <name type="scientific">Octopus bimaculoides</name>
    <name type="common">California two-spotted octopus</name>
    <dbReference type="NCBI Taxonomy" id="37653"/>
    <lineage>
        <taxon>Eukaryota</taxon>
        <taxon>Metazoa</taxon>
        <taxon>Spiralia</taxon>
        <taxon>Lophotrochozoa</taxon>
        <taxon>Mollusca</taxon>
        <taxon>Cephalopoda</taxon>
        <taxon>Coleoidea</taxon>
        <taxon>Octopodiformes</taxon>
        <taxon>Octopoda</taxon>
        <taxon>Incirrata</taxon>
        <taxon>Octopodidae</taxon>
        <taxon>Octopus</taxon>
    </lineage>
</organism>
<gene>
    <name evidence="1" type="ORF">OCBIM_22023385mg</name>
</gene>
<name>A0A0L8H4I2_OCTBM</name>
<dbReference type="AlphaFoldDB" id="A0A0L8H4I2"/>
<protein>
    <submittedName>
        <fullName evidence="1">Uncharacterized protein</fullName>
    </submittedName>
</protein>
<evidence type="ECO:0000313" key="1">
    <source>
        <dbReference type="EMBL" id="KOF83675.1"/>
    </source>
</evidence>
<sequence>MSPNPVVTRRTTMNTTEKTKMMTLTTTTTTSTTIPRKSCSTAVFYASTVANDVDRRRIHLHFHQLKDKIRLATLIQPTTTVPLLLV</sequence>